<evidence type="ECO:0000259" key="1">
    <source>
        <dbReference type="PROSITE" id="PS51819"/>
    </source>
</evidence>
<evidence type="ECO:0000313" key="2">
    <source>
        <dbReference type="EMBL" id="ADI00419.1"/>
    </source>
</evidence>
<dbReference type="KEGG" id="bse:Bsel_2931"/>
<dbReference type="GO" id="GO:0051213">
    <property type="term" value="F:dioxygenase activity"/>
    <property type="evidence" value="ECO:0007669"/>
    <property type="project" value="UniProtKB-KW"/>
</dbReference>
<dbReference type="Gene3D" id="3.10.180.10">
    <property type="entry name" value="2,3-Dihydroxybiphenyl 1,2-Dioxygenase, domain 1"/>
    <property type="match status" value="2"/>
</dbReference>
<reference evidence="2" key="1">
    <citation type="submission" date="2009-10" db="EMBL/GenBank/DDBJ databases">
        <title>Complete sequence of Bacillus selenitireducens MLS10.</title>
        <authorList>
            <consortium name="US DOE Joint Genome Institute"/>
            <person name="Lucas S."/>
            <person name="Copeland A."/>
            <person name="Lapidus A."/>
            <person name="Glavina del Rio T."/>
            <person name="Dalin E."/>
            <person name="Tice H."/>
            <person name="Bruce D."/>
            <person name="Goodwin L."/>
            <person name="Pitluck S."/>
            <person name="Sims D."/>
            <person name="Brettin T."/>
            <person name="Detter J.C."/>
            <person name="Han C."/>
            <person name="Larimer F."/>
            <person name="Land M."/>
            <person name="Hauser L."/>
            <person name="Kyrpides N."/>
            <person name="Ovchinnikova G."/>
            <person name="Stolz J."/>
        </authorList>
    </citation>
    <scope>NUCLEOTIDE SEQUENCE [LARGE SCALE GENOMIC DNA]</scope>
    <source>
        <strain evidence="2">MLS10</strain>
    </source>
</reference>
<dbReference type="STRING" id="439292.Bsel_2931"/>
<dbReference type="InterPro" id="IPR029068">
    <property type="entry name" value="Glyas_Bleomycin-R_OHBP_Dase"/>
</dbReference>
<dbReference type="PROSITE" id="PS51819">
    <property type="entry name" value="VOC"/>
    <property type="match status" value="2"/>
</dbReference>
<accession>D6XZR7</accession>
<evidence type="ECO:0000313" key="3">
    <source>
        <dbReference type="Proteomes" id="UP000000271"/>
    </source>
</evidence>
<dbReference type="CDD" id="cd07255">
    <property type="entry name" value="VOC_BsCatE_like_N"/>
    <property type="match status" value="1"/>
</dbReference>
<sequence length="283" mass="31855">MSFHQPPVTFVDTVHLNVANLDRSRIYYKDVIGLTVSEQTDTTVTLSADPDKPLVVLHQDGTVAPKPDRTTGLYHFAILLPSRNDLAQVVRHLIRKREPVASSDHLVSEALYLNDPDGNGIEIYRDRDPDNWTWQNGMVHMTVDPLDFEDLLSKEPEAPWNGLPEGTVMGHMHLHVSDVKEAEAFYTDVLGFQTVSRFSDHAVFLSDAHYHHHIALNIWNGRGIPAPPLNTAGLKHYTIVYPDIKALDEVKKRLNDNNIKADTAQNRFTVTDPAGKRLVLTSF</sequence>
<dbReference type="InterPro" id="IPR004360">
    <property type="entry name" value="Glyas_Fos-R_dOase_dom"/>
</dbReference>
<dbReference type="InterPro" id="IPR037523">
    <property type="entry name" value="VOC_core"/>
</dbReference>
<name>D6XZR7_BACIE</name>
<keyword evidence="3" id="KW-1185">Reference proteome</keyword>
<organism evidence="2 3">
    <name type="scientific">Bacillus selenitireducens (strain ATCC 700615 / DSM 15326 / MLS10)</name>
    <dbReference type="NCBI Taxonomy" id="439292"/>
    <lineage>
        <taxon>Bacteria</taxon>
        <taxon>Bacillati</taxon>
        <taxon>Bacillota</taxon>
        <taxon>Bacilli</taxon>
        <taxon>Bacillales</taxon>
        <taxon>Bacillaceae</taxon>
        <taxon>Salisediminibacterium</taxon>
    </lineage>
</organism>
<proteinExistence type="predicted"/>
<dbReference type="EMBL" id="CP001791">
    <property type="protein sequence ID" value="ADI00419.1"/>
    <property type="molecule type" value="Genomic_DNA"/>
</dbReference>
<dbReference type="PANTHER" id="PTHR43279:SF1">
    <property type="entry name" value="CATECHOL-2,3-DIOXYGENASE"/>
    <property type="match status" value="1"/>
</dbReference>
<dbReference type="eggNOG" id="COG2514">
    <property type="taxonomic scope" value="Bacteria"/>
</dbReference>
<dbReference type="OrthoDB" id="9792626at2"/>
<dbReference type="Proteomes" id="UP000000271">
    <property type="component" value="Chromosome"/>
</dbReference>
<dbReference type="Pfam" id="PF00903">
    <property type="entry name" value="Glyoxalase"/>
    <property type="match status" value="2"/>
</dbReference>
<protein>
    <submittedName>
        <fullName evidence="2">Glyoxalase/bleomycin resistance protein/dioxygenase</fullName>
    </submittedName>
</protein>
<feature type="domain" description="VOC" evidence="1">
    <location>
        <begin position="168"/>
        <end position="283"/>
    </location>
</feature>
<dbReference type="CDD" id="cd16359">
    <property type="entry name" value="VOC_BsCatE_like_C"/>
    <property type="match status" value="1"/>
</dbReference>
<feature type="domain" description="VOC" evidence="1">
    <location>
        <begin position="10"/>
        <end position="126"/>
    </location>
</feature>
<dbReference type="HOGENOM" id="CLU_059557_0_0_9"/>
<dbReference type="SUPFAM" id="SSF54593">
    <property type="entry name" value="Glyoxalase/Bleomycin resistance protein/Dihydroxybiphenyl dioxygenase"/>
    <property type="match status" value="2"/>
</dbReference>
<dbReference type="AlphaFoldDB" id="D6XZR7"/>
<gene>
    <name evidence="2" type="ordered locus">Bsel_2931</name>
</gene>
<dbReference type="RefSeq" id="WP_013173831.1">
    <property type="nucleotide sequence ID" value="NC_014219.1"/>
</dbReference>
<dbReference type="PANTHER" id="PTHR43279">
    <property type="entry name" value="CATECHOL-2,3-DIOXYGENASE"/>
    <property type="match status" value="1"/>
</dbReference>